<dbReference type="KEGG" id="ddu:GF1_30230"/>
<sequence length="93" mass="10440">MFDEKGIEIKETVEARKEKIEGDDAWAILSGAREIVVGRGKKFQVLDPATDDRDEILRLCLGRTGNLRAPTLKIGDRVVVGFNEAMYEQYVQG</sequence>
<keyword evidence="2" id="KW-1185">Reference proteome</keyword>
<evidence type="ECO:0000313" key="2">
    <source>
        <dbReference type="Proteomes" id="UP001063350"/>
    </source>
</evidence>
<gene>
    <name evidence="1" type="ORF">GF1_30230</name>
</gene>
<dbReference type="Proteomes" id="UP001063350">
    <property type="component" value="Chromosome"/>
</dbReference>
<name>A0A915XKY7_9BACT</name>
<dbReference type="EMBL" id="AP024233">
    <property type="protein sequence ID" value="BCO10647.1"/>
    <property type="molecule type" value="Genomic_DNA"/>
</dbReference>
<proteinExistence type="predicted"/>
<accession>A0A915XKY7</accession>
<reference evidence="1" key="1">
    <citation type="submission" date="2020-12" db="EMBL/GenBank/DDBJ databases">
        <title>Desulfobium dissulfuricans gen. nov., sp. nov., a novel mesophilic, sulfate-reducing bacterium isolated from a deep-sea hydrothermal vent.</title>
        <authorList>
            <person name="Hashimoto Y."/>
            <person name="Tame A."/>
            <person name="Sawayama S."/>
            <person name="Miyazaki J."/>
            <person name="Takai K."/>
            <person name="Nakagawa S."/>
        </authorList>
    </citation>
    <scope>NUCLEOTIDE SEQUENCE</scope>
    <source>
        <strain evidence="1">GF1</strain>
    </source>
</reference>
<organism evidence="1 2">
    <name type="scientific">Desulfolithobacter dissulfuricans</name>
    <dbReference type="NCBI Taxonomy" id="2795293"/>
    <lineage>
        <taxon>Bacteria</taxon>
        <taxon>Pseudomonadati</taxon>
        <taxon>Thermodesulfobacteriota</taxon>
        <taxon>Desulfobulbia</taxon>
        <taxon>Desulfobulbales</taxon>
        <taxon>Desulfobulbaceae</taxon>
        <taxon>Desulfolithobacter</taxon>
    </lineage>
</organism>
<dbReference type="AlphaFoldDB" id="A0A915XKY7"/>
<evidence type="ECO:0000313" key="1">
    <source>
        <dbReference type="EMBL" id="BCO10647.1"/>
    </source>
</evidence>
<protein>
    <submittedName>
        <fullName evidence="1">Uncharacterized protein</fullName>
    </submittedName>
</protein>
<dbReference type="Gene3D" id="3.40.30.10">
    <property type="entry name" value="Glutaredoxin"/>
    <property type="match status" value="1"/>
</dbReference>
<dbReference type="NCBIfam" id="NF041106">
    <property type="entry name" value="ArsC_rel_Se_1"/>
    <property type="match status" value="1"/>
</dbReference>